<evidence type="ECO:0000313" key="7">
    <source>
        <dbReference type="Proteomes" id="UP001597294"/>
    </source>
</evidence>
<accession>A0ABW5BEY7</accession>
<protein>
    <submittedName>
        <fullName evidence="6">LysR substrate-binding domain-containing protein</fullName>
    </submittedName>
</protein>
<keyword evidence="3" id="KW-0238">DNA-binding</keyword>
<organism evidence="6 7">
    <name type="scientific">Kiloniella antarctica</name>
    <dbReference type="NCBI Taxonomy" id="1550907"/>
    <lineage>
        <taxon>Bacteria</taxon>
        <taxon>Pseudomonadati</taxon>
        <taxon>Pseudomonadota</taxon>
        <taxon>Alphaproteobacteria</taxon>
        <taxon>Rhodospirillales</taxon>
        <taxon>Kiloniellaceae</taxon>
        <taxon>Kiloniella</taxon>
    </lineage>
</organism>
<dbReference type="Gene3D" id="1.10.10.10">
    <property type="entry name" value="Winged helix-like DNA-binding domain superfamily/Winged helix DNA-binding domain"/>
    <property type="match status" value="1"/>
</dbReference>
<dbReference type="PROSITE" id="PS50931">
    <property type="entry name" value="HTH_LYSR"/>
    <property type="match status" value="1"/>
</dbReference>
<dbReference type="PRINTS" id="PR00039">
    <property type="entry name" value="HTHLYSR"/>
</dbReference>
<keyword evidence="4" id="KW-0804">Transcription</keyword>
<gene>
    <name evidence="6" type="ORF">ACFSKO_03550</name>
</gene>
<dbReference type="RefSeq" id="WP_380248477.1">
    <property type="nucleotide sequence ID" value="NZ_JBHUII010000001.1"/>
</dbReference>
<proteinExistence type="inferred from homology"/>
<dbReference type="Gene3D" id="3.40.190.290">
    <property type="match status" value="1"/>
</dbReference>
<dbReference type="SUPFAM" id="SSF53850">
    <property type="entry name" value="Periplasmic binding protein-like II"/>
    <property type="match status" value="1"/>
</dbReference>
<dbReference type="InterPro" id="IPR058163">
    <property type="entry name" value="LysR-type_TF_proteobact-type"/>
</dbReference>
<dbReference type="PANTHER" id="PTHR30537:SF5">
    <property type="entry name" value="HTH-TYPE TRANSCRIPTIONAL ACTIVATOR TTDR-RELATED"/>
    <property type="match status" value="1"/>
</dbReference>
<keyword evidence="7" id="KW-1185">Reference proteome</keyword>
<evidence type="ECO:0000256" key="1">
    <source>
        <dbReference type="ARBA" id="ARBA00009437"/>
    </source>
</evidence>
<feature type="domain" description="HTH lysR-type" evidence="5">
    <location>
        <begin position="1"/>
        <end position="59"/>
    </location>
</feature>
<keyword evidence="2" id="KW-0805">Transcription regulation</keyword>
<dbReference type="InterPro" id="IPR036388">
    <property type="entry name" value="WH-like_DNA-bd_sf"/>
</dbReference>
<sequence>MDRLQLFQSFITAIDQGSLSGAAKELGISQPAVSQQIALLESILRKELLFRTSRGVQATEAGLLVYQGAHKILDQVNSLEEDLNNLDHSLSGSLRLTAPLAIGQNLVAPIVFDMQSKYPELDISLKLSDLLADLVKDRIDLAIRVGSLGKSDALARKIGDLELVLIASPDFLNKHGHPKEPNDLSNLPMIQYRDDKKKSQQVLIKGGQQSTTPIQAAFTFDNPDVIINALARGIGYTKFPYLLVKEQLKSGELEQILPDYTVPSKPVYLLYPSRQSLTRRAEVFIEHLLSTIITLDGVTPARGGKWRETINESNKRLINAA</sequence>
<dbReference type="PANTHER" id="PTHR30537">
    <property type="entry name" value="HTH-TYPE TRANSCRIPTIONAL REGULATOR"/>
    <property type="match status" value="1"/>
</dbReference>
<dbReference type="Proteomes" id="UP001597294">
    <property type="component" value="Unassembled WGS sequence"/>
</dbReference>
<evidence type="ECO:0000256" key="2">
    <source>
        <dbReference type="ARBA" id="ARBA00023015"/>
    </source>
</evidence>
<evidence type="ECO:0000256" key="4">
    <source>
        <dbReference type="ARBA" id="ARBA00023163"/>
    </source>
</evidence>
<evidence type="ECO:0000256" key="3">
    <source>
        <dbReference type="ARBA" id="ARBA00023125"/>
    </source>
</evidence>
<dbReference type="EMBL" id="JBHUII010000001">
    <property type="protein sequence ID" value="MFD2204667.1"/>
    <property type="molecule type" value="Genomic_DNA"/>
</dbReference>
<dbReference type="CDD" id="cd08422">
    <property type="entry name" value="PBP2_CrgA_like"/>
    <property type="match status" value="1"/>
</dbReference>
<dbReference type="SUPFAM" id="SSF46785">
    <property type="entry name" value="Winged helix' DNA-binding domain"/>
    <property type="match status" value="1"/>
</dbReference>
<evidence type="ECO:0000313" key="6">
    <source>
        <dbReference type="EMBL" id="MFD2204667.1"/>
    </source>
</evidence>
<dbReference type="InterPro" id="IPR005119">
    <property type="entry name" value="LysR_subst-bd"/>
</dbReference>
<dbReference type="InterPro" id="IPR000847">
    <property type="entry name" value="LysR_HTH_N"/>
</dbReference>
<reference evidence="7" key="1">
    <citation type="journal article" date="2019" name="Int. J. Syst. Evol. Microbiol.">
        <title>The Global Catalogue of Microorganisms (GCM) 10K type strain sequencing project: providing services to taxonomists for standard genome sequencing and annotation.</title>
        <authorList>
            <consortium name="The Broad Institute Genomics Platform"/>
            <consortium name="The Broad Institute Genome Sequencing Center for Infectious Disease"/>
            <person name="Wu L."/>
            <person name="Ma J."/>
        </authorList>
    </citation>
    <scope>NUCLEOTIDE SEQUENCE [LARGE SCALE GENOMIC DNA]</scope>
    <source>
        <strain evidence="7">CGMCC 4.7192</strain>
    </source>
</reference>
<dbReference type="Pfam" id="PF03466">
    <property type="entry name" value="LysR_substrate"/>
    <property type="match status" value="1"/>
</dbReference>
<dbReference type="Pfam" id="PF00126">
    <property type="entry name" value="HTH_1"/>
    <property type="match status" value="1"/>
</dbReference>
<evidence type="ECO:0000259" key="5">
    <source>
        <dbReference type="PROSITE" id="PS50931"/>
    </source>
</evidence>
<comment type="similarity">
    <text evidence="1">Belongs to the LysR transcriptional regulatory family.</text>
</comment>
<name>A0ABW5BEY7_9PROT</name>
<comment type="caution">
    <text evidence="6">The sequence shown here is derived from an EMBL/GenBank/DDBJ whole genome shotgun (WGS) entry which is preliminary data.</text>
</comment>
<dbReference type="InterPro" id="IPR036390">
    <property type="entry name" value="WH_DNA-bd_sf"/>
</dbReference>